<feature type="transmembrane region" description="Helical" evidence="1">
    <location>
        <begin position="149"/>
        <end position="166"/>
    </location>
</feature>
<name>A0A1S3KFX4_LINAN</name>
<proteinExistence type="predicted"/>
<reference evidence="3" key="1">
    <citation type="journal article" date="2015" name="Nat. Commun.">
        <title>The Lingula genome provides insights into brachiopod evolution and the origin of phosphate biomineralization.</title>
        <authorList>
            <person name="Luo Y.J."/>
            <person name="Takeuchi T."/>
            <person name="Koyanagi R."/>
            <person name="Yamada L."/>
            <person name="Kanda M."/>
            <person name="Khalturina M."/>
            <person name="Fujie M."/>
            <person name="Yamasaki S.I."/>
            <person name="Endo K."/>
            <person name="Satoh N."/>
        </authorList>
    </citation>
    <scope>NUCLEOTIDE SEQUENCE</scope>
</reference>
<keyword evidence="2" id="KW-1185">Reference proteome</keyword>
<evidence type="ECO:0000313" key="3">
    <source>
        <dbReference type="RefSeq" id="XP_013421540.1"/>
    </source>
</evidence>
<dbReference type="Proteomes" id="UP000085678">
    <property type="component" value="Unplaced"/>
</dbReference>
<dbReference type="AlphaFoldDB" id="A0A1S3KFX4"/>
<sequence>MWHIHEAKRQISIGGPMTVLQHLMHNVGELGVSDQITYDMISHLDAKVHNITGVQEVVGKHVFSLEETVMHQKRSMLSIEESTDILKRKQEAMNGRVVLLESDVKEHDQRLNTVEMKSDTLNQTQQVYWKRLRLVEVNSASRTKVDERMVLLIILIMATMAIHSMYNMCYYDGTNKY</sequence>
<organism evidence="2 3">
    <name type="scientific">Lingula anatina</name>
    <name type="common">Brachiopod</name>
    <name type="synonym">Lingula unguis</name>
    <dbReference type="NCBI Taxonomy" id="7574"/>
    <lineage>
        <taxon>Eukaryota</taxon>
        <taxon>Metazoa</taxon>
        <taxon>Spiralia</taxon>
        <taxon>Lophotrochozoa</taxon>
        <taxon>Brachiopoda</taxon>
        <taxon>Linguliformea</taxon>
        <taxon>Lingulata</taxon>
        <taxon>Lingulida</taxon>
        <taxon>Linguloidea</taxon>
        <taxon>Lingulidae</taxon>
        <taxon>Lingula</taxon>
    </lineage>
</organism>
<keyword evidence="1" id="KW-0812">Transmembrane</keyword>
<dbReference type="GeneID" id="106181633"/>
<dbReference type="SUPFAM" id="SSF57997">
    <property type="entry name" value="Tropomyosin"/>
    <property type="match status" value="1"/>
</dbReference>
<dbReference type="KEGG" id="lak:106181633"/>
<gene>
    <name evidence="3" type="primary">LOC106181633</name>
</gene>
<accession>A0A1S3KFX4</accession>
<keyword evidence="1" id="KW-0472">Membrane</keyword>
<keyword evidence="1" id="KW-1133">Transmembrane helix</keyword>
<protein>
    <submittedName>
        <fullName evidence="3">Uncharacterized protein LOC106181633</fullName>
    </submittedName>
</protein>
<dbReference type="RefSeq" id="XP_013421540.1">
    <property type="nucleotide sequence ID" value="XM_013566086.1"/>
</dbReference>
<evidence type="ECO:0000313" key="2">
    <source>
        <dbReference type="Proteomes" id="UP000085678"/>
    </source>
</evidence>
<dbReference type="InParanoid" id="A0A1S3KFX4"/>
<reference evidence="3" key="2">
    <citation type="submission" date="2025-08" db="UniProtKB">
        <authorList>
            <consortium name="RefSeq"/>
        </authorList>
    </citation>
    <scope>IDENTIFICATION</scope>
</reference>
<evidence type="ECO:0000256" key="1">
    <source>
        <dbReference type="SAM" id="Phobius"/>
    </source>
</evidence>